<dbReference type="PANTHER" id="PTHR46457:SF1">
    <property type="entry name" value="DNA REPAIR PROTEIN RAD51 HOMOLOG 4"/>
    <property type="match status" value="1"/>
</dbReference>
<dbReference type="InterPro" id="IPR048943">
    <property type="entry name" value="RAD51D_N"/>
</dbReference>
<dbReference type="Pfam" id="PF08423">
    <property type="entry name" value="Rad51"/>
    <property type="match status" value="1"/>
</dbReference>
<protein>
    <submittedName>
        <fullName evidence="12">DNA repair protein RAD51 homolog 4 isoform X2</fullName>
    </submittedName>
</protein>
<dbReference type="GO" id="GO:0033063">
    <property type="term" value="C:Rad51B-Rad51C-Rad51D-XRCC2 complex"/>
    <property type="evidence" value="ECO:0007669"/>
    <property type="project" value="TreeGrafter"/>
</dbReference>
<evidence type="ECO:0000313" key="11">
    <source>
        <dbReference type="Proteomes" id="UP000085678"/>
    </source>
</evidence>
<dbReference type="InterPro" id="IPR027417">
    <property type="entry name" value="P-loop_NTPase"/>
</dbReference>
<evidence type="ECO:0000259" key="10">
    <source>
        <dbReference type="PROSITE" id="PS50162"/>
    </source>
</evidence>
<dbReference type="InterPro" id="IPR047323">
    <property type="entry name" value="Rad51D_C"/>
</dbReference>
<evidence type="ECO:0000256" key="5">
    <source>
        <dbReference type="ARBA" id="ARBA00022840"/>
    </source>
</evidence>
<dbReference type="GO" id="GO:0005815">
    <property type="term" value="C:microtubule organizing center"/>
    <property type="evidence" value="ECO:0007669"/>
    <property type="project" value="TreeGrafter"/>
</dbReference>
<feature type="domain" description="RecA family profile 1" evidence="10">
    <location>
        <begin position="78"/>
        <end position="217"/>
    </location>
</feature>
<accession>A0A1S3JMV6</accession>
<evidence type="ECO:0000256" key="6">
    <source>
        <dbReference type="ARBA" id="ARBA00023125"/>
    </source>
</evidence>
<reference evidence="12" key="1">
    <citation type="submission" date="2025-08" db="UniProtKB">
        <authorList>
            <consortium name="RefSeq"/>
        </authorList>
    </citation>
    <scope>IDENTIFICATION</scope>
    <source>
        <tissue evidence="12">Gonads</tissue>
    </source>
</reference>
<dbReference type="GO" id="GO:0005524">
    <property type="term" value="F:ATP binding"/>
    <property type="evidence" value="ECO:0007669"/>
    <property type="project" value="UniProtKB-KW"/>
</dbReference>
<dbReference type="SUPFAM" id="SSF52540">
    <property type="entry name" value="P-loop containing nucleoside triphosphate hydrolases"/>
    <property type="match status" value="1"/>
</dbReference>
<dbReference type="InterPro" id="IPR020588">
    <property type="entry name" value="RecA_ATP-bd"/>
</dbReference>
<dbReference type="InterPro" id="IPR051988">
    <property type="entry name" value="HRR_RAD51_Paralog"/>
</dbReference>
<dbReference type="CDD" id="cd19489">
    <property type="entry name" value="Rad51D"/>
    <property type="match status" value="1"/>
</dbReference>
<evidence type="ECO:0000256" key="4">
    <source>
        <dbReference type="ARBA" id="ARBA00022763"/>
    </source>
</evidence>
<gene>
    <name evidence="12" type="primary">LOC106174326</name>
</gene>
<evidence type="ECO:0000256" key="9">
    <source>
        <dbReference type="ARBA" id="ARBA00023242"/>
    </source>
</evidence>
<comment type="subcellular location">
    <subcellularLocation>
        <location evidence="1">Nucleus</location>
    </subcellularLocation>
</comment>
<keyword evidence="9" id="KW-0539">Nucleus</keyword>
<proteinExistence type="inferred from homology"/>
<keyword evidence="5" id="KW-0067">ATP-binding</keyword>
<evidence type="ECO:0000256" key="8">
    <source>
        <dbReference type="ARBA" id="ARBA00023204"/>
    </source>
</evidence>
<keyword evidence="3" id="KW-0547">Nucleotide-binding</keyword>
<keyword evidence="7" id="KW-0233">DNA recombination</keyword>
<dbReference type="Gene3D" id="3.40.50.300">
    <property type="entry name" value="P-loop containing nucleotide triphosphate hydrolases"/>
    <property type="match status" value="2"/>
</dbReference>
<evidence type="ECO:0000256" key="2">
    <source>
        <dbReference type="ARBA" id="ARBA00007095"/>
    </source>
</evidence>
<name>A0A1S3JMV6_LINAN</name>
<dbReference type="GeneID" id="106174326"/>
<keyword evidence="4" id="KW-0227">DNA damage</keyword>
<keyword evidence="11" id="KW-1185">Reference proteome</keyword>
<evidence type="ECO:0000256" key="1">
    <source>
        <dbReference type="ARBA" id="ARBA00004123"/>
    </source>
</evidence>
<evidence type="ECO:0000313" key="12">
    <source>
        <dbReference type="RefSeq" id="XP_013411284.1"/>
    </source>
</evidence>
<evidence type="ECO:0000256" key="3">
    <source>
        <dbReference type="ARBA" id="ARBA00022741"/>
    </source>
</evidence>
<dbReference type="PROSITE" id="PS50162">
    <property type="entry name" value="RECA_2"/>
    <property type="match status" value="1"/>
</dbReference>
<dbReference type="OrthoDB" id="336321at2759"/>
<dbReference type="GO" id="GO:0042148">
    <property type="term" value="P:DNA strand invasion"/>
    <property type="evidence" value="ECO:0007669"/>
    <property type="project" value="TreeGrafter"/>
</dbReference>
<dbReference type="GO" id="GO:0005657">
    <property type="term" value="C:replication fork"/>
    <property type="evidence" value="ECO:0007669"/>
    <property type="project" value="TreeGrafter"/>
</dbReference>
<dbReference type="AlphaFoldDB" id="A0A1S3JMV6"/>
<keyword evidence="8" id="KW-0234">DNA repair</keyword>
<dbReference type="RefSeq" id="XP_013411284.1">
    <property type="nucleotide sequence ID" value="XM_013555830.1"/>
</dbReference>
<dbReference type="GO" id="GO:0007131">
    <property type="term" value="P:reciprocal meiotic recombination"/>
    <property type="evidence" value="ECO:0007669"/>
    <property type="project" value="TreeGrafter"/>
</dbReference>
<comment type="similarity">
    <text evidence="2">Belongs to the RecA family. RAD51 subfamily.</text>
</comment>
<dbReference type="Pfam" id="PF21794">
    <property type="entry name" value="RAD51D_N"/>
    <property type="match status" value="1"/>
</dbReference>
<dbReference type="GO" id="GO:0000400">
    <property type="term" value="F:four-way junction DNA binding"/>
    <property type="evidence" value="ECO:0007669"/>
    <property type="project" value="TreeGrafter"/>
</dbReference>
<dbReference type="InterPro" id="IPR013632">
    <property type="entry name" value="Rad51_C"/>
</dbReference>
<dbReference type="GO" id="GO:0003697">
    <property type="term" value="F:single-stranded DNA binding"/>
    <property type="evidence" value="ECO:0007669"/>
    <property type="project" value="TreeGrafter"/>
</dbReference>
<dbReference type="Proteomes" id="UP000085678">
    <property type="component" value="Unplaced"/>
</dbReference>
<dbReference type="GO" id="GO:0000724">
    <property type="term" value="P:double-strand break repair via homologous recombination"/>
    <property type="evidence" value="ECO:0007669"/>
    <property type="project" value="TreeGrafter"/>
</dbReference>
<sequence length="286" mass="31444">MSLLKPRLSPVLTQDVIDTLRKQGVRTVLDFLEHNAEEMVKKAGMSYKDVLAIRHVLLAQYSAVPVNGADMYEDALNSMAILPTGVKSLDTMLDGGLYTSEVTELVGPAGVGKSQLCMYTSLNISRNLKQNIMYIDSTGDFCIQRLQDILYSDQVEDETNAFYQHLKLVIVDSLPAVVLPVLGGAQTDGHGYLMHLARMMKTLAVDFNLALMTTNNVVQGEAGETKPALGRAWSHIPNTRVEIKKQDITPDGENRRTAVLTKCSRQPTGLTAEFTITPSGIETYHS</sequence>
<dbReference type="GO" id="GO:0000723">
    <property type="term" value="P:telomere maintenance"/>
    <property type="evidence" value="ECO:0007669"/>
    <property type="project" value="TreeGrafter"/>
</dbReference>
<organism evidence="11 12">
    <name type="scientific">Lingula anatina</name>
    <name type="common">Brachiopod</name>
    <name type="synonym">Lingula unguis</name>
    <dbReference type="NCBI Taxonomy" id="7574"/>
    <lineage>
        <taxon>Eukaryota</taxon>
        <taxon>Metazoa</taxon>
        <taxon>Spiralia</taxon>
        <taxon>Lophotrochozoa</taxon>
        <taxon>Brachiopoda</taxon>
        <taxon>Linguliformea</taxon>
        <taxon>Lingulata</taxon>
        <taxon>Lingulida</taxon>
        <taxon>Linguloidea</taxon>
        <taxon>Lingulidae</taxon>
        <taxon>Lingula</taxon>
    </lineage>
</organism>
<dbReference type="GO" id="GO:0140664">
    <property type="term" value="F:ATP-dependent DNA damage sensor activity"/>
    <property type="evidence" value="ECO:0007669"/>
    <property type="project" value="InterPro"/>
</dbReference>
<keyword evidence="6" id="KW-0238">DNA-binding</keyword>
<dbReference type="PANTHER" id="PTHR46457">
    <property type="entry name" value="DNA REPAIR PROTEIN RAD51 HOMOLOG 4"/>
    <property type="match status" value="1"/>
</dbReference>
<evidence type="ECO:0000256" key="7">
    <source>
        <dbReference type="ARBA" id="ARBA00023172"/>
    </source>
</evidence>